<proteinExistence type="predicted"/>
<name>A0A0A9H9Q7_ARUDO</name>
<dbReference type="AlphaFoldDB" id="A0A0A9H9Q7"/>
<accession>A0A0A9H9Q7</accession>
<evidence type="ECO:0000313" key="1">
    <source>
        <dbReference type="EMBL" id="JAE33497.1"/>
    </source>
</evidence>
<organism evidence="1">
    <name type="scientific">Arundo donax</name>
    <name type="common">Giant reed</name>
    <name type="synonym">Donax arundinaceus</name>
    <dbReference type="NCBI Taxonomy" id="35708"/>
    <lineage>
        <taxon>Eukaryota</taxon>
        <taxon>Viridiplantae</taxon>
        <taxon>Streptophyta</taxon>
        <taxon>Embryophyta</taxon>
        <taxon>Tracheophyta</taxon>
        <taxon>Spermatophyta</taxon>
        <taxon>Magnoliopsida</taxon>
        <taxon>Liliopsida</taxon>
        <taxon>Poales</taxon>
        <taxon>Poaceae</taxon>
        <taxon>PACMAD clade</taxon>
        <taxon>Arundinoideae</taxon>
        <taxon>Arundineae</taxon>
        <taxon>Arundo</taxon>
    </lineage>
</organism>
<protein>
    <submittedName>
        <fullName evidence="1">Uncharacterized protein</fullName>
    </submittedName>
</protein>
<dbReference type="EMBL" id="GBRH01164399">
    <property type="protein sequence ID" value="JAE33497.1"/>
    <property type="molecule type" value="Transcribed_RNA"/>
</dbReference>
<reference evidence="1" key="2">
    <citation type="journal article" date="2015" name="Data Brief">
        <title>Shoot transcriptome of the giant reed, Arundo donax.</title>
        <authorList>
            <person name="Barrero R.A."/>
            <person name="Guerrero F.D."/>
            <person name="Moolhuijzen P."/>
            <person name="Goolsby J.A."/>
            <person name="Tidwell J."/>
            <person name="Bellgard S.E."/>
            <person name="Bellgard M.I."/>
        </authorList>
    </citation>
    <scope>NUCLEOTIDE SEQUENCE</scope>
    <source>
        <tissue evidence="1">Shoot tissue taken approximately 20 cm above the soil surface</tissue>
    </source>
</reference>
<reference evidence="1" key="1">
    <citation type="submission" date="2014-09" db="EMBL/GenBank/DDBJ databases">
        <authorList>
            <person name="Magalhaes I.L.F."/>
            <person name="Oliveira U."/>
            <person name="Santos F.R."/>
            <person name="Vidigal T.H.D.A."/>
            <person name="Brescovit A.D."/>
            <person name="Santos A.J."/>
        </authorList>
    </citation>
    <scope>NUCLEOTIDE SEQUENCE</scope>
    <source>
        <tissue evidence="1">Shoot tissue taken approximately 20 cm above the soil surface</tissue>
    </source>
</reference>
<sequence length="37" mass="4292">MKWALFIKNTHRSPSEAYNVDFSSITLSRSLISPHTR</sequence>